<dbReference type="Pfam" id="PF11026">
    <property type="entry name" value="DUF2721"/>
    <property type="match status" value="1"/>
</dbReference>
<feature type="transmembrane region" description="Helical" evidence="1">
    <location>
        <begin position="111"/>
        <end position="131"/>
    </location>
</feature>
<evidence type="ECO:0000313" key="3">
    <source>
        <dbReference type="Proteomes" id="UP000595095"/>
    </source>
</evidence>
<protein>
    <submittedName>
        <fullName evidence="2">DUF2721 domain-containing protein</fullName>
    </submittedName>
</protein>
<name>A0A7S9DWY5_9ALTE</name>
<dbReference type="InterPro" id="IPR021279">
    <property type="entry name" value="DUF2721"/>
</dbReference>
<accession>A0A7S9DWY5</accession>
<dbReference type="AlphaFoldDB" id="A0A7S9DWY5"/>
<dbReference type="RefSeq" id="WP_195810589.1">
    <property type="nucleotide sequence ID" value="NZ_CP064795.1"/>
</dbReference>
<keyword evidence="1" id="KW-0472">Membrane</keyword>
<evidence type="ECO:0000313" key="2">
    <source>
        <dbReference type="EMBL" id="QPG05502.1"/>
    </source>
</evidence>
<keyword evidence="1" id="KW-1133">Transmembrane helix</keyword>
<feature type="transmembrane region" description="Helical" evidence="1">
    <location>
        <begin position="12"/>
        <end position="32"/>
    </location>
</feature>
<dbReference type="Proteomes" id="UP000595095">
    <property type="component" value="Chromosome"/>
</dbReference>
<keyword evidence="3" id="KW-1185">Reference proteome</keyword>
<sequence>MDTLIPSLSQLIEFAVAPVFLLTGVAGFLSVMSGRLGRISDRVRVAERRIQTLADPQLVERSKQEIILLWSRVRATNWAIGFCVASGLMICLVIGLLFAGSLLVIDLKLPIVMLFVAAMLFLICALILFLVEVRLATRAVDIVRTIHKPQKYRHGPPPPL</sequence>
<gene>
    <name evidence="2" type="ORF">IT774_15625</name>
</gene>
<reference evidence="2 3" key="1">
    <citation type="submission" date="2020-11" db="EMBL/GenBank/DDBJ databases">
        <title>Complete genome sequence for Salinimonas sp. strain G2-b.</title>
        <authorList>
            <person name="Park S.-J."/>
        </authorList>
    </citation>
    <scope>NUCLEOTIDE SEQUENCE [LARGE SCALE GENOMIC DNA]</scope>
    <source>
        <strain evidence="2 3">G2-b</strain>
    </source>
</reference>
<dbReference type="EMBL" id="CP064795">
    <property type="protein sequence ID" value="QPG05502.1"/>
    <property type="molecule type" value="Genomic_DNA"/>
</dbReference>
<organism evidence="2 3">
    <name type="scientific">Salinimonas marina</name>
    <dbReference type="NCBI Taxonomy" id="2785918"/>
    <lineage>
        <taxon>Bacteria</taxon>
        <taxon>Pseudomonadati</taxon>
        <taxon>Pseudomonadota</taxon>
        <taxon>Gammaproteobacteria</taxon>
        <taxon>Alteromonadales</taxon>
        <taxon>Alteromonadaceae</taxon>
        <taxon>Alteromonas/Salinimonas group</taxon>
        <taxon>Salinimonas</taxon>
    </lineage>
</organism>
<dbReference type="KEGG" id="smaa:IT774_15625"/>
<keyword evidence="1" id="KW-0812">Transmembrane</keyword>
<feature type="transmembrane region" description="Helical" evidence="1">
    <location>
        <begin position="78"/>
        <end position="105"/>
    </location>
</feature>
<proteinExistence type="predicted"/>
<evidence type="ECO:0000256" key="1">
    <source>
        <dbReference type="SAM" id="Phobius"/>
    </source>
</evidence>